<comment type="caution">
    <text evidence="13">The sequence shown here is derived from an EMBL/GenBank/DDBJ whole genome shotgun (WGS) entry which is preliminary data.</text>
</comment>
<dbReference type="GO" id="GO:0016847">
    <property type="term" value="F:1-aminocyclopropane-1-carboxylate synthase activity"/>
    <property type="evidence" value="ECO:0007669"/>
    <property type="project" value="UniProtKB-EC"/>
</dbReference>
<evidence type="ECO:0000313" key="14">
    <source>
        <dbReference type="Proteomes" id="UP000593564"/>
    </source>
</evidence>
<dbReference type="CDD" id="cd00609">
    <property type="entry name" value="AAT_like"/>
    <property type="match status" value="1"/>
</dbReference>
<name>A0A7J7HLP9_CAMSI</name>
<evidence type="ECO:0000256" key="2">
    <source>
        <dbReference type="ARBA" id="ARBA00007441"/>
    </source>
</evidence>
<dbReference type="InterPro" id="IPR050478">
    <property type="entry name" value="Ethylene_sulfur-biosynth"/>
</dbReference>
<feature type="region of interest" description="Disordered" evidence="11">
    <location>
        <begin position="465"/>
        <end position="485"/>
    </location>
</feature>
<dbReference type="PANTHER" id="PTHR43795">
    <property type="entry name" value="BIFUNCTIONAL ASPARTATE AMINOTRANSFERASE AND GLUTAMATE/ASPARTATE-PREPHENATE AMINOTRANSFERASE-RELATED"/>
    <property type="match status" value="1"/>
</dbReference>
<feature type="domain" description="Aminotransferase class I/classII large" evidence="12">
    <location>
        <begin position="48"/>
        <end position="427"/>
    </location>
</feature>
<evidence type="ECO:0000256" key="10">
    <source>
        <dbReference type="ARBA" id="ARBA00049554"/>
    </source>
</evidence>
<accession>A0A7J7HLP9</accession>
<evidence type="ECO:0000256" key="6">
    <source>
        <dbReference type="ARBA" id="ARBA00023239"/>
    </source>
</evidence>
<dbReference type="PROSITE" id="PS00105">
    <property type="entry name" value="AA_TRANSFER_CLASS_1"/>
    <property type="match status" value="1"/>
</dbReference>
<evidence type="ECO:0000313" key="13">
    <source>
        <dbReference type="EMBL" id="KAF5953141.1"/>
    </source>
</evidence>
<comment type="cofactor">
    <cofactor evidence="1">
        <name>pyridoxal 5'-phosphate</name>
        <dbReference type="ChEBI" id="CHEBI:597326"/>
    </cofactor>
</comment>
<dbReference type="EC" id="4.4.1.14" evidence="9"/>
<keyword evidence="14" id="KW-1185">Reference proteome</keyword>
<dbReference type="PANTHER" id="PTHR43795:SF74">
    <property type="entry name" value="1-AMINOCYCLOPROPANE-1-CARBOXYLATE SYNTHASE-LIKE PROTEIN 1"/>
    <property type="match status" value="1"/>
</dbReference>
<dbReference type="Proteomes" id="UP000593564">
    <property type="component" value="Unassembled WGS sequence"/>
</dbReference>
<gene>
    <name evidence="13" type="ORF">HYC85_011085</name>
</gene>
<sequence length="485" mass="54622">MGLTSLNQQLLSKIATNDEHGENSPYFDGWKAYDNDPFHLTKNPNGVIQMGLAENQLCFDLIKEWIEKNPTASICTTEGSMAFKDIANFQDYHGLPEFRNAVAKFMGRVRGGRVKFDPNRIVMSGGATGANETIMFCLADPGDAFLVPSPYYPAFVRDLRWRTGVQIIPVTCESSNNFQITIEALEEAYNKAIEANIRVKGLIITNPSNPLGTILDKDTLKSLVNFINERNIHLVCDEIYAATIFRPPHFTSISEVIQDMDSNDDLIHIVYSLSKDMGFPGFRVGIVYSYNDEVVSCARKMSSFGLVSSQTQYLLAAMLSDDDFVGRFLDESSRRLECRHKIFTEGLKEMGIDCLNSNAGLFCWMDLRPLLKEPTIDAEMALWRVIINDVKLNVSPGSSFYCAEAGWFRVCFANMDDDTVEIALQRIRKFVTKKEGEVATVKKKRCPMNLRLSFSSRIYDDGLRSPHMSSPHSPHPHSPLVRARN</sequence>
<dbReference type="InterPro" id="IPR004839">
    <property type="entry name" value="Aminotransferase_I/II_large"/>
</dbReference>
<dbReference type="InterPro" id="IPR004838">
    <property type="entry name" value="NHTrfase_class1_PyrdxlP-BS"/>
</dbReference>
<evidence type="ECO:0000256" key="3">
    <source>
        <dbReference type="ARBA" id="ARBA00022666"/>
    </source>
</evidence>
<evidence type="ECO:0000259" key="12">
    <source>
        <dbReference type="Pfam" id="PF00155"/>
    </source>
</evidence>
<comment type="similarity">
    <text evidence="2">Belongs to the class-I pyridoxal-phosphate-dependent aminotransferase family.</text>
</comment>
<protein>
    <recommendedName>
        <fullName evidence="9">1-aminocyclopropane-1-carboxylate synthase</fullName>
        <ecNumber evidence="9">4.4.1.14</ecNumber>
    </recommendedName>
</protein>
<dbReference type="Gene3D" id="3.90.1150.10">
    <property type="entry name" value="Aspartate Aminotransferase, domain 1"/>
    <property type="match status" value="1"/>
</dbReference>
<proteinExistence type="inferred from homology"/>
<keyword evidence="4" id="KW-0949">S-adenosyl-L-methionine</keyword>
<dbReference type="PRINTS" id="PR00753">
    <property type="entry name" value="ACCSYNTHASE"/>
</dbReference>
<dbReference type="FunFam" id="3.40.640.10:FF:000051">
    <property type="entry name" value="1-aminocyclopropane-1-carboxylate synthase 3"/>
    <property type="match status" value="1"/>
</dbReference>
<evidence type="ECO:0000256" key="7">
    <source>
        <dbReference type="ARBA" id="ARBA00033478"/>
    </source>
</evidence>
<keyword evidence="5" id="KW-0663">Pyridoxal phosphate</keyword>
<dbReference type="AlphaFoldDB" id="A0A7J7HLP9"/>
<dbReference type="EMBL" id="JACBKZ010000004">
    <property type="protein sequence ID" value="KAF5953141.1"/>
    <property type="molecule type" value="Genomic_DNA"/>
</dbReference>
<evidence type="ECO:0000256" key="1">
    <source>
        <dbReference type="ARBA" id="ARBA00001933"/>
    </source>
</evidence>
<organism evidence="13 14">
    <name type="scientific">Camellia sinensis</name>
    <name type="common">Tea plant</name>
    <name type="synonym">Thea sinensis</name>
    <dbReference type="NCBI Taxonomy" id="4442"/>
    <lineage>
        <taxon>Eukaryota</taxon>
        <taxon>Viridiplantae</taxon>
        <taxon>Streptophyta</taxon>
        <taxon>Embryophyta</taxon>
        <taxon>Tracheophyta</taxon>
        <taxon>Spermatophyta</taxon>
        <taxon>Magnoliopsida</taxon>
        <taxon>eudicotyledons</taxon>
        <taxon>Gunneridae</taxon>
        <taxon>Pentapetalae</taxon>
        <taxon>asterids</taxon>
        <taxon>Ericales</taxon>
        <taxon>Theaceae</taxon>
        <taxon>Camellia</taxon>
    </lineage>
</organism>
<keyword evidence="7" id="KW-0292">Fruit ripening</keyword>
<evidence type="ECO:0000256" key="11">
    <source>
        <dbReference type="SAM" id="MobiDB-lite"/>
    </source>
</evidence>
<dbReference type="GO" id="GO:0009693">
    <property type="term" value="P:ethylene biosynthetic process"/>
    <property type="evidence" value="ECO:0007669"/>
    <property type="project" value="UniProtKB-KW"/>
</dbReference>
<evidence type="ECO:0000256" key="5">
    <source>
        <dbReference type="ARBA" id="ARBA00022898"/>
    </source>
</evidence>
<comment type="pathway">
    <text evidence="8">Alkene biosynthesis; ethylene biosynthesis via S-adenosyl-L-methionine; ethylene from S-adenosyl-L-methionine: step 1/2.</text>
</comment>
<dbReference type="GO" id="GO:0008483">
    <property type="term" value="F:transaminase activity"/>
    <property type="evidence" value="ECO:0007669"/>
    <property type="project" value="TreeGrafter"/>
</dbReference>
<dbReference type="InterPro" id="IPR015421">
    <property type="entry name" value="PyrdxlP-dep_Trfase_major"/>
</dbReference>
<evidence type="ECO:0000256" key="4">
    <source>
        <dbReference type="ARBA" id="ARBA00022691"/>
    </source>
</evidence>
<evidence type="ECO:0000256" key="9">
    <source>
        <dbReference type="ARBA" id="ARBA00039053"/>
    </source>
</evidence>
<dbReference type="GO" id="GO:0030170">
    <property type="term" value="F:pyridoxal phosphate binding"/>
    <property type="evidence" value="ECO:0007669"/>
    <property type="project" value="InterPro"/>
</dbReference>
<dbReference type="InterPro" id="IPR015424">
    <property type="entry name" value="PyrdxlP-dep_Trfase"/>
</dbReference>
<dbReference type="SUPFAM" id="SSF53383">
    <property type="entry name" value="PLP-dependent transferases"/>
    <property type="match status" value="1"/>
</dbReference>
<reference evidence="13 14" key="2">
    <citation type="submission" date="2020-07" db="EMBL/GenBank/DDBJ databases">
        <title>Genome assembly of wild tea tree DASZ reveals pedigree and selection history of tea varieties.</title>
        <authorList>
            <person name="Zhang W."/>
        </authorList>
    </citation>
    <scope>NUCLEOTIDE SEQUENCE [LARGE SCALE GENOMIC DNA]</scope>
    <source>
        <strain evidence="14">cv. G240</strain>
        <tissue evidence="13">Leaf</tissue>
    </source>
</reference>
<comment type="catalytic activity">
    <reaction evidence="10">
        <text>S-adenosyl-L-methionine = 1-aminocyclopropane-1-carboxylate + S-methyl-5'-thioadenosine + H(+)</text>
        <dbReference type="Rhea" id="RHEA:21744"/>
        <dbReference type="ChEBI" id="CHEBI:15378"/>
        <dbReference type="ChEBI" id="CHEBI:17509"/>
        <dbReference type="ChEBI" id="CHEBI:58360"/>
        <dbReference type="ChEBI" id="CHEBI:59789"/>
        <dbReference type="EC" id="4.4.1.14"/>
    </reaction>
</comment>
<reference evidence="14" key="1">
    <citation type="journal article" date="2020" name="Nat. Commun.">
        <title>Genome assembly of wild tea tree DASZ reveals pedigree and selection history of tea varieties.</title>
        <authorList>
            <person name="Zhang W."/>
            <person name="Zhang Y."/>
            <person name="Qiu H."/>
            <person name="Guo Y."/>
            <person name="Wan H."/>
            <person name="Zhang X."/>
            <person name="Scossa F."/>
            <person name="Alseekh S."/>
            <person name="Zhang Q."/>
            <person name="Wang P."/>
            <person name="Xu L."/>
            <person name="Schmidt M.H."/>
            <person name="Jia X."/>
            <person name="Li D."/>
            <person name="Zhu A."/>
            <person name="Guo F."/>
            <person name="Chen W."/>
            <person name="Ni D."/>
            <person name="Usadel B."/>
            <person name="Fernie A.R."/>
            <person name="Wen W."/>
        </authorList>
    </citation>
    <scope>NUCLEOTIDE SEQUENCE [LARGE SCALE GENOMIC DNA]</scope>
    <source>
        <strain evidence="14">cv. G240</strain>
    </source>
</reference>
<dbReference type="Pfam" id="PF00155">
    <property type="entry name" value="Aminotran_1_2"/>
    <property type="match status" value="1"/>
</dbReference>
<dbReference type="GO" id="GO:0009835">
    <property type="term" value="P:fruit ripening"/>
    <property type="evidence" value="ECO:0007669"/>
    <property type="project" value="UniProtKB-KW"/>
</dbReference>
<dbReference type="InterPro" id="IPR015422">
    <property type="entry name" value="PyrdxlP-dep_Trfase_small"/>
</dbReference>
<keyword evidence="3" id="KW-0266">Ethylene biosynthesis</keyword>
<dbReference type="Gene3D" id="3.40.640.10">
    <property type="entry name" value="Type I PLP-dependent aspartate aminotransferase-like (Major domain)"/>
    <property type="match status" value="1"/>
</dbReference>
<keyword evidence="6" id="KW-0456">Lyase</keyword>
<evidence type="ECO:0000256" key="8">
    <source>
        <dbReference type="ARBA" id="ARBA00037888"/>
    </source>
</evidence>